<evidence type="ECO:0000256" key="2">
    <source>
        <dbReference type="ARBA" id="ARBA00023125"/>
    </source>
</evidence>
<keyword evidence="1" id="KW-0805">Transcription regulation</keyword>
<dbReference type="SUPFAM" id="SSF51182">
    <property type="entry name" value="RmlC-like cupins"/>
    <property type="match status" value="1"/>
</dbReference>
<name>A0A4R5DZK9_9ACTN</name>
<dbReference type="AlphaFoldDB" id="A0A4R5DZK9"/>
<keyword evidence="6" id="KW-1185">Reference proteome</keyword>
<evidence type="ECO:0000313" key="6">
    <source>
        <dbReference type="Proteomes" id="UP000295136"/>
    </source>
</evidence>
<dbReference type="InterPro" id="IPR032783">
    <property type="entry name" value="AraC_lig"/>
</dbReference>
<dbReference type="InterPro" id="IPR050204">
    <property type="entry name" value="AraC_XylS_family_regulators"/>
</dbReference>
<keyword evidence="2" id="KW-0238">DNA-binding</keyword>
<dbReference type="PANTHER" id="PTHR46796:SF7">
    <property type="entry name" value="ARAC FAMILY TRANSCRIPTIONAL REGULATOR"/>
    <property type="match status" value="1"/>
</dbReference>
<dbReference type="EMBL" id="SMLD01000287">
    <property type="protein sequence ID" value="TDE22094.1"/>
    <property type="molecule type" value="Genomic_DNA"/>
</dbReference>
<sequence length="323" mass="34584">MRIKDRPVDGDLLSELLGPLRLRGVFRSRWTARAPWGVTGERESCALLHYVSEGTCTVELPGAEPVVLGEGELSVFPHGAGHRLGDAPGSPAVPLDSLLPGREPGLMRRVSIDGPGPPAAILCGGLHYDAAAASPLYRALPQLLVLDRAAIAGEPLLGDMLERLAGDWDGGEAGREIVALRAFELAFVLALRAALASLSESEPILRALRHPAIGAALLAVQTRFAEPWTVESLAEESGLSRSAFAAAFRDLVGEAPMRHLTARRMQEAARLLAGSTLPHSRIARRVGYQSTVGFHLAFKQWHGLTPGEFRKNADVLAGEKGFW</sequence>
<dbReference type="InterPro" id="IPR011051">
    <property type="entry name" value="RmlC_Cupin_sf"/>
</dbReference>
<dbReference type="GO" id="GO:0043565">
    <property type="term" value="F:sequence-specific DNA binding"/>
    <property type="evidence" value="ECO:0007669"/>
    <property type="project" value="InterPro"/>
</dbReference>
<dbReference type="GO" id="GO:0003700">
    <property type="term" value="F:DNA-binding transcription factor activity"/>
    <property type="evidence" value="ECO:0007669"/>
    <property type="project" value="InterPro"/>
</dbReference>
<evidence type="ECO:0000256" key="1">
    <source>
        <dbReference type="ARBA" id="ARBA00023015"/>
    </source>
</evidence>
<dbReference type="InterPro" id="IPR009057">
    <property type="entry name" value="Homeodomain-like_sf"/>
</dbReference>
<evidence type="ECO:0000259" key="4">
    <source>
        <dbReference type="PROSITE" id="PS01124"/>
    </source>
</evidence>
<dbReference type="InterPro" id="IPR018060">
    <property type="entry name" value="HTH_AraC"/>
</dbReference>
<dbReference type="SUPFAM" id="SSF46689">
    <property type="entry name" value="Homeodomain-like"/>
    <property type="match status" value="2"/>
</dbReference>
<dbReference type="PROSITE" id="PS01124">
    <property type="entry name" value="HTH_ARAC_FAMILY_2"/>
    <property type="match status" value="1"/>
</dbReference>
<evidence type="ECO:0000313" key="5">
    <source>
        <dbReference type="EMBL" id="TDE22094.1"/>
    </source>
</evidence>
<dbReference type="Proteomes" id="UP000295136">
    <property type="component" value="Unassembled WGS sequence"/>
</dbReference>
<proteinExistence type="predicted"/>
<accession>A0A4R5DZK9</accession>
<reference evidence="5 6" key="1">
    <citation type="submission" date="2019-03" db="EMBL/GenBank/DDBJ databases">
        <title>Draft genome sequences of novel Actinobacteria.</title>
        <authorList>
            <person name="Sahin N."/>
            <person name="Ay H."/>
            <person name="Saygin H."/>
        </authorList>
    </citation>
    <scope>NUCLEOTIDE SEQUENCE [LARGE SCALE GENOMIC DNA]</scope>
    <source>
        <strain evidence="5 6">6K102</strain>
    </source>
</reference>
<gene>
    <name evidence="5" type="ORF">E1295_46440</name>
</gene>
<keyword evidence="3" id="KW-0804">Transcription</keyword>
<organism evidence="5 6">
    <name type="scientific">Nonomuraea mesophila</name>
    <dbReference type="NCBI Taxonomy" id="2530382"/>
    <lineage>
        <taxon>Bacteria</taxon>
        <taxon>Bacillati</taxon>
        <taxon>Actinomycetota</taxon>
        <taxon>Actinomycetes</taxon>
        <taxon>Streptosporangiales</taxon>
        <taxon>Streptosporangiaceae</taxon>
        <taxon>Nonomuraea</taxon>
    </lineage>
</organism>
<protein>
    <submittedName>
        <fullName evidence="5">AraC family transcriptional regulator</fullName>
    </submittedName>
</protein>
<dbReference type="Gene3D" id="1.10.10.60">
    <property type="entry name" value="Homeodomain-like"/>
    <property type="match status" value="2"/>
</dbReference>
<comment type="caution">
    <text evidence="5">The sequence shown here is derived from an EMBL/GenBank/DDBJ whole genome shotgun (WGS) entry which is preliminary data.</text>
</comment>
<dbReference type="SMART" id="SM00342">
    <property type="entry name" value="HTH_ARAC"/>
    <property type="match status" value="1"/>
</dbReference>
<feature type="domain" description="HTH araC/xylS-type" evidence="4">
    <location>
        <begin position="214"/>
        <end position="312"/>
    </location>
</feature>
<evidence type="ECO:0000256" key="3">
    <source>
        <dbReference type="ARBA" id="ARBA00023163"/>
    </source>
</evidence>
<dbReference type="Pfam" id="PF12833">
    <property type="entry name" value="HTH_18"/>
    <property type="match status" value="1"/>
</dbReference>
<dbReference type="PANTHER" id="PTHR46796">
    <property type="entry name" value="HTH-TYPE TRANSCRIPTIONAL ACTIVATOR RHAS-RELATED"/>
    <property type="match status" value="1"/>
</dbReference>
<dbReference type="Pfam" id="PF12852">
    <property type="entry name" value="Cupin_6"/>
    <property type="match status" value="1"/>
</dbReference>